<gene>
    <name evidence="1" type="ORF">FB00_20220</name>
</gene>
<protein>
    <recommendedName>
        <fullName evidence="3">Apea-like HEPN domain-containing protein</fullName>
    </recommendedName>
</protein>
<dbReference type="Proteomes" id="UP000035265">
    <property type="component" value="Unassembled WGS sequence"/>
</dbReference>
<dbReference type="PATRIC" id="fig|264251.5.peg.4098"/>
<reference evidence="1 2" key="1">
    <citation type="submission" date="2014-05" db="EMBL/GenBank/DDBJ databases">
        <title>Cellulosimicrobium funkei U11 genome.</title>
        <authorList>
            <person name="Hu C."/>
            <person name="Gong Y."/>
            <person name="Wan W."/>
            <person name="Jiang M."/>
        </authorList>
    </citation>
    <scope>NUCLEOTIDE SEQUENCE [LARGE SCALE GENOMIC DNA]</scope>
    <source>
        <strain evidence="1 2">U11</strain>
    </source>
</reference>
<proteinExistence type="predicted"/>
<name>A0A0H2KID0_9MICO</name>
<evidence type="ECO:0000313" key="2">
    <source>
        <dbReference type="Proteomes" id="UP000035265"/>
    </source>
</evidence>
<keyword evidence="2" id="KW-1185">Reference proteome</keyword>
<evidence type="ECO:0008006" key="3">
    <source>
        <dbReference type="Google" id="ProtNLM"/>
    </source>
</evidence>
<sequence>MAQGHSVAGADARTYFDSVVNAVSVTEVYVDGLLGALVNAEVAKENQYVRALREDLGEKMFTTWSSRLGWLGRAFEVSIAGSGAQQEMFTVIEVRNAVVHGHGKLTRRQATTLQGVLDLEKAFWDTCKVDVSGGVLSATDRTAAMVASVSARFIRQLDAAAALKHGWLSGVVI</sequence>
<accession>A0A0H2KID0</accession>
<dbReference type="EMBL" id="JNBQ01000054">
    <property type="protein sequence ID" value="KLN32938.1"/>
    <property type="molecule type" value="Genomic_DNA"/>
</dbReference>
<evidence type="ECO:0000313" key="1">
    <source>
        <dbReference type="EMBL" id="KLN32938.1"/>
    </source>
</evidence>
<organism evidence="1 2">
    <name type="scientific">Cellulosimicrobium funkei</name>
    <dbReference type="NCBI Taxonomy" id="264251"/>
    <lineage>
        <taxon>Bacteria</taxon>
        <taxon>Bacillati</taxon>
        <taxon>Actinomycetota</taxon>
        <taxon>Actinomycetes</taxon>
        <taxon>Micrococcales</taxon>
        <taxon>Promicromonosporaceae</taxon>
        <taxon>Cellulosimicrobium</taxon>
    </lineage>
</organism>
<comment type="caution">
    <text evidence="1">The sequence shown here is derived from an EMBL/GenBank/DDBJ whole genome shotgun (WGS) entry which is preliminary data.</text>
</comment>
<dbReference type="AlphaFoldDB" id="A0A0H2KID0"/>